<reference evidence="1 2" key="1">
    <citation type="submission" date="2019-02" db="EMBL/GenBank/DDBJ databases">
        <authorList>
            <consortium name="Pathogen Informatics"/>
        </authorList>
    </citation>
    <scope>NUCLEOTIDE SEQUENCE [LARGE SCALE GENOMIC DNA]</scope>
    <source>
        <strain evidence="1 2">3012STDY7103891</strain>
    </source>
</reference>
<evidence type="ECO:0000313" key="2">
    <source>
        <dbReference type="Proteomes" id="UP000330809"/>
    </source>
</evidence>
<gene>
    <name evidence="1" type="ORF">NCTC10754_00622</name>
</gene>
<accession>A0A449IFD5</accession>
<sequence>MILSLLSITDAEQRQLKTLISSDLATERNTVGSAAV</sequence>
<evidence type="ECO:0000313" key="1">
    <source>
        <dbReference type="EMBL" id="VFB18086.1"/>
    </source>
</evidence>
<dbReference type="AlphaFoldDB" id="A0A449IFD5"/>
<organism evidence="1 2">
    <name type="scientific">Pseudomonas fragi</name>
    <dbReference type="NCBI Taxonomy" id="296"/>
    <lineage>
        <taxon>Bacteria</taxon>
        <taxon>Pseudomonadati</taxon>
        <taxon>Pseudomonadota</taxon>
        <taxon>Gammaproteobacteria</taxon>
        <taxon>Pseudomonadales</taxon>
        <taxon>Pseudomonadaceae</taxon>
        <taxon>Pseudomonas</taxon>
    </lineage>
</organism>
<dbReference type="Proteomes" id="UP000330809">
    <property type="component" value="Unassembled WGS sequence"/>
</dbReference>
<name>A0A449IFD5_PSEFR</name>
<protein>
    <submittedName>
        <fullName evidence="1">Uncharacterized protein</fullName>
    </submittedName>
</protein>
<proteinExistence type="predicted"/>
<dbReference type="EMBL" id="CAACYJ010000010">
    <property type="protein sequence ID" value="VFB18086.1"/>
    <property type="molecule type" value="Genomic_DNA"/>
</dbReference>